<evidence type="ECO:0000313" key="3">
    <source>
        <dbReference type="Proteomes" id="UP000004642"/>
    </source>
</evidence>
<keyword evidence="1" id="KW-1133">Transmembrane helix</keyword>
<accession>G5LTG2</accession>
<dbReference type="AlphaFoldDB" id="G5LTG2"/>
<name>G5LTG2_SALET</name>
<organism evidence="2 3">
    <name type="scientific">Salmonella enterica subsp. enterica serovar Alachua str. R6-377</name>
    <dbReference type="NCBI Taxonomy" id="913241"/>
    <lineage>
        <taxon>Bacteria</taxon>
        <taxon>Pseudomonadati</taxon>
        <taxon>Pseudomonadota</taxon>
        <taxon>Gammaproteobacteria</taxon>
        <taxon>Enterobacterales</taxon>
        <taxon>Enterobacteriaceae</taxon>
        <taxon>Salmonella</taxon>
    </lineage>
</organism>
<dbReference type="EMBL" id="AFCJ01001920">
    <property type="protein sequence ID" value="EHC33282.1"/>
    <property type="molecule type" value="Genomic_DNA"/>
</dbReference>
<feature type="transmembrane region" description="Helical" evidence="1">
    <location>
        <begin position="12"/>
        <end position="31"/>
    </location>
</feature>
<dbReference type="Proteomes" id="UP000004642">
    <property type="component" value="Unassembled WGS sequence"/>
</dbReference>
<protein>
    <submittedName>
        <fullName evidence="2">Uncharacterized protein</fullName>
    </submittedName>
</protein>
<evidence type="ECO:0000313" key="2">
    <source>
        <dbReference type="EMBL" id="EHC33282.1"/>
    </source>
</evidence>
<comment type="caution">
    <text evidence="2">The sequence shown here is derived from an EMBL/GenBank/DDBJ whole genome shotgun (WGS) entry which is preliminary data.</text>
</comment>
<sequence>MRGFRDDIVELAIQFFKFVAVAANLLFLLLNNTFKLLKFIKSYLRSGKTGDVAFDDLPGL</sequence>
<gene>
    <name evidence="2" type="ORF">LTSEALA_4422</name>
</gene>
<evidence type="ECO:0000256" key="1">
    <source>
        <dbReference type="SAM" id="Phobius"/>
    </source>
</evidence>
<proteinExistence type="predicted"/>
<keyword evidence="1" id="KW-0472">Membrane</keyword>
<keyword evidence="1" id="KW-0812">Transmembrane</keyword>
<reference evidence="2 3" key="1">
    <citation type="journal article" date="2011" name="BMC Genomics">
        <title>Genome sequencing reveals diversification of virulence factor content and possible host adaptation in distinct subpopulations of Salmonella enterica.</title>
        <authorList>
            <person name="den Bakker H.C."/>
            <person name="Moreno Switt A.I."/>
            <person name="Govoni G."/>
            <person name="Cummings C.A."/>
            <person name="Ranieri M.L."/>
            <person name="Degoricija L."/>
            <person name="Hoelzer K."/>
            <person name="Rodriguez-Rivera L.D."/>
            <person name="Brown S."/>
            <person name="Bolchacova E."/>
            <person name="Furtado M.R."/>
            <person name="Wiedmann M."/>
        </authorList>
    </citation>
    <scope>NUCLEOTIDE SEQUENCE [LARGE SCALE GENOMIC DNA]</scope>
    <source>
        <strain evidence="2 3">R6-377</strain>
    </source>
</reference>